<organism evidence="2 3">
    <name type="scientific">Rangifer tarandus platyrhynchus</name>
    <name type="common">Svalbard reindeer</name>
    <dbReference type="NCBI Taxonomy" id="3082113"/>
    <lineage>
        <taxon>Eukaryota</taxon>
        <taxon>Metazoa</taxon>
        <taxon>Chordata</taxon>
        <taxon>Craniata</taxon>
        <taxon>Vertebrata</taxon>
        <taxon>Euteleostomi</taxon>
        <taxon>Mammalia</taxon>
        <taxon>Eutheria</taxon>
        <taxon>Laurasiatheria</taxon>
        <taxon>Artiodactyla</taxon>
        <taxon>Ruminantia</taxon>
        <taxon>Pecora</taxon>
        <taxon>Cervidae</taxon>
        <taxon>Odocoileinae</taxon>
        <taxon>Rangifer</taxon>
    </lineage>
</organism>
<proteinExistence type="predicted"/>
<dbReference type="Proteomes" id="UP001176941">
    <property type="component" value="Chromosome 9"/>
</dbReference>
<sequence>MSDAPSPPGSAESDSWNGREVWLLGFVGEVPAGRERGAGGGSDAARCAARGRGGRREEPEKWGTVCGRSPGRGRAGGVSAMRRESAEDDGGSTVTRHRSAGGLPTGSWDGWCSIGRKVRGRLRHLEGKTGKREERMTLRCLQDLMVVIFRATDHLSQRPSSTRLQTAHLGATPILPLTEYQELELGKMYFNQR</sequence>
<accession>A0ABN8ZYN4</accession>
<evidence type="ECO:0000256" key="1">
    <source>
        <dbReference type="SAM" id="MobiDB-lite"/>
    </source>
</evidence>
<evidence type="ECO:0000313" key="3">
    <source>
        <dbReference type="Proteomes" id="UP001176941"/>
    </source>
</evidence>
<dbReference type="EMBL" id="OX459945">
    <property type="protein sequence ID" value="CAI9179102.1"/>
    <property type="molecule type" value="Genomic_DNA"/>
</dbReference>
<evidence type="ECO:0000313" key="2">
    <source>
        <dbReference type="EMBL" id="CAI9179102.1"/>
    </source>
</evidence>
<feature type="non-terminal residue" evidence="2">
    <location>
        <position position="193"/>
    </location>
</feature>
<keyword evidence="3" id="KW-1185">Reference proteome</keyword>
<gene>
    <name evidence="2" type="ORF">MRATA1EN1_LOCUS28064</name>
</gene>
<feature type="region of interest" description="Disordered" evidence="1">
    <location>
        <begin position="31"/>
        <end position="102"/>
    </location>
</feature>
<name>A0ABN8ZYN4_RANTA</name>
<reference evidence="2" key="1">
    <citation type="submission" date="2023-04" db="EMBL/GenBank/DDBJ databases">
        <authorList>
            <consortium name="ELIXIR-Norway"/>
        </authorList>
    </citation>
    <scope>NUCLEOTIDE SEQUENCE [LARGE SCALE GENOMIC DNA]</scope>
</reference>
<protein>
    <submittedName>
        <fullName evidence="2">Uncharacterized protein</fullName>
    </submittedName>
</protein>